<dbReference type="GO" id="GO:0016757">
    <property type="term" value="F:glycosyltransferase activity"/>
    <property type="evidence" value="ECO:0007669"/>
    <property type="project" value="UniProtKB-KW"/>
</dbReference>
<dbReference type="Gene3D" id="3.40.50.2000">
    <property type="entry name" value="Glycogen Phosphorylase B"/>
    <property type="match status" value="2"/>
</dbReference>
<feature type="domain" description="Glycosyltransferase subfamily 4-like N-terminal" evidence="2">
    <location>
        <begin position="16"/>
        <end position="166"/>
    </location>
</feature>
<proteinExistence type="predicted"/>
<dbReference type="InterPro" id="IPR001296">
    <property type="entry name" value="Glyco_trans_1"/>
</dbReference>
<feature type="domain" description="Glycosyl transferase family 1" evidence="1">
    <location>
        <begin position="186"/>
        <end position="341"/>
    </location>
</feature>
<organism evidence="3 4">
    <name type="scientific">Neisseria canis</name>
    <dbReference type="NCBI Taxonomy" id="493"/>
    <lineage>
        <taxon>Bacteria</taxon>
        <taxon>Pseudomonadati</taxon>
        <taxon>Pseudomonadota</taxon>
        <taxon>Betaproteobacteria</taxon>
        <taxon>Neisseriales</taxon>
        <taxon>Neisseriaceae</taxon>
        <taxon>Neisseria</taxon>
    </lineage>
</organism>
<dbReference type="Pfam" id="PF00534">
    <property type="entry name" value="Glycos_transf_1"/>
    <property type="match status" value="1"/>
</dbReference>
<evidence type="ECO:0000313" key="4">
    <source>
        <dbReference type="Proteomes" id="UP000279284"/>
    </source>
</evidence>
<keyword evidence="4" id="KW-1185">Reference proteome</keyword>
<dbReference type="EC" id="2.4.1.57" evidence="3"/>
<evidence type="ECO:0000259" key="2">
    <source>
        <dbReference type="Pfam" id="PF13439"/>
    </source>
</evidence>
<sequence length="362" mass="41026">MAGTPTVLFLESSKNMGGQEWQLLQQMQALQAQGYRCLLLCRPNSRIIEEASSRNLRTVALPFRNSAHLPTISGIRRIIRQYGPAACICHSGHDSNNLSLAVWFMRRRPKIIRSRTYYTHSKKKTLQSLLPMDIVMVPSRFMQKHIQAQYPSKPVETVYPGIDFNRLDQQKNDALPESLQNWLAQRTNHHVLIQIGMLRAEKGHTITLRVIAALLKERENISYIIAGKGEMQAQIEQKIIELGLQDHVWMGELKSVAPALCRSELLLMPSLKEPLGMAQIEALGLGVPVIVSNADGIPETVQHHKTGLIVDKPDPQAWYESIRYALDHYPLMHEYAAEGQKTVREMFSIEANTKQLIQLIST</sequence>
<protein>
    <submittedName>
        <fullName evidence="3">LPS biosynthesis protein-like protein</fullName>
        <ecNumber evidence="3">2.4.1.57</ecNumber>
    </submittedName>
</protein>
<gene>
    <name evidence="3" type="primary">pimB</name>
    <name evidence="3" type="ORF">NCTC10296_00005</name>
</gene>
<dbReference type="PANTHER" id="PTHR12526">
    <property type="entry name" value="GLYCOSYLTRANSFERASE"/>
    <property type="match status" value="1"/>
</dbReference>
<dbReference type="OrthoDB" id="9805661at2"/>
<dbReference type="PANTHER" id="PTHR12526:SF638">
    <property type="entry name" value="SPORE COAT PROTEIN SA"/>
    <property type="match status" value="1"/>
</dbReference>
<keyword evidence="3" id="KW-0808">Transferase</keyword>
<dbReference type="CDD" id="cd03801">
    <property type="entry name" value="GT4_PimA-like"/>
    <property type="match status" value="1"/>
</dbReference>
<name>A0A448D4P9_9NEIS</name>
<dbReference type="STRING" id="493.BWD07_06690"/>
<dbReference type="AlphaFoldDB" id="A0A448D4P9"/>
<dbReference type="KEGG" id="nci:NCTC10296_00005"/>
<dbReference type="Pfam" id="PF13439">
    <property type="entry name" value="Glyco_transf_4"/>
    <property type="match status" value="1"/>
</dbReference>
<evidence type="ECO:0000259" key="1">
    <source>
        <dbReference type="Pfam" id="PF00534"/>
    </source>
</evidence>
<accession>A0A448D4P9</accession>
<evidence type="ECO:0000313" key="3">
    <source>
        <dbReference type="EMBL" id="VEE98774.1"/>
    </source>
</evidence>
<dbReference type="EMBL" id="LR134313">
    <property type="protein sequence ID" value="VEE98774.1"/>
    <property type="molecule type" value="Genomic_DNA"/>
</dbReference>
<dbReference type="InterPro" id="IPR028098">
    <property type="entry name" value="Glyco_trans_4-like_N"/>
</dbReference>
<dbReference type="SUPFAM" id="SSF53756">
    <property type="entry name" value="UDP-Glycosyltransferase/glycogen phosphorylase"/>
    <property type="match status" value="1"/>
</dbReference>
<dbReference type="Proteomes" id="UP000279284">
    <property type="component" value="Chromosome"/>
</dbReference>
<reference evidence="3 4" key="1">
    <citation type="submission" date="2018-12" db="EMBL/GenBank/DDBJ databases">
        <authorList>
            <consortium name="Pathogen Informatics"/>
        </authorList>
    </citation>
    <scope>NUCLEOTIDE SEQUENCE [LARGE SCALE GENOMIC DNA]</scope>
    <source>
        <strain evidence="3 4">NCTC10296</strain>
    </source>
</reference>
<keyword evidence="3" id="KW-0328">Glycosyltransferase</keyword>